<dbReference type="CDD" id="cd02603">
    <property type="entry name" value="HAD_sEH-N_like"/>
    <property type="match status" value="1"/>
</dbReference>
<dbReference type="Proteomes" id="UP000838748">
    <property type="component" value="Unassembled WGS sequence"/>
</dbReference>
<protein>
    <submittedName>
        <fullName evidence="1">Alpha-D-glucose 1-phosphate phosphatase YihX</fullName>
        <ecNumber evidence="1">3.1.3.10</ecNumber>
    </submittedName>
</protein>
<dbReference type="SFLD" id="SFLDS00003">
    <property type="entry name" value="Haloacid_Dehalogenase"/>
    <property type="match status" value="1"/>
</dbReference>
<dbReference type="Gene3D" id="1.10.150.240">
    <property type="entry name" value="Putative phosphatase, domain 2"/>
    <property type="match status" value="1"/>
</dbReference>
<keyword evidence="1" id="KW-0378">Hydrolase</keyword>
<dbReference type="PANTHER" id="PTHR43611">
    <property type="entry name" value="ALPHA-D-GLUCOSE 1-PHOSPHATE PHOSPHATASE"/>
    <property type="match status" value="1"/>
</dbReference>
<gene>
    <name evidence="1" type="primary">yihX</name>
    <name evidence="1" type="ORF">VMF7928_01992</name>
</gene>
<evidence type="ECO:0000313" key="2">
    <source>
        <dbReference type="Proteomes" id="UP000838748"/>
    </source>
</evidence>
<accession>A0ABM9A3E8</accession>
<dbReference type="InterPro" id="IPR006439">
    <property type="entry name" value="HAD-SF_hydro_IA"/>
</dbReference>
<dbReference type="Gene3D" id="3.40.50.1000">
    <property type="entry name" value="HAD superfamily/HAD-like"/>
    <property type="match status" value="1"/>
</dbReference>
<comment type="caution">
    <text evidence="1">The sequence shown here is derived from an EMBL/GenBank/DDBJ whole genome shotgun (WGS) entry which is preliminary data.</text>
</comment>
<dbReference type="SUPFAM" id="SSF56784">
    <property type="entry name" value="HAD-like"/>
    <property type="match status" value="1"/>
</dbReference>
<sequence>MVGYQIKNIVFDIGNVLVRWSPLEIARLTFGSESKANEMAPRIFQCETWAELNEGKLTEKQAMQWYQTELGLSEQTVEMLFFYIKESLIPVYGTYDLLGKLKKSGYKIFALTDNVVEIVAFLKQRYDFWAAFEGAVVSAEVGCLKPSADIYNELLEQYQLVPNETVFLDDVLANVQGAQKAGIHSIQFLNIFQCEEELKSMGVKY</sequence>
<dbReference type="SFLD" id="SFLDG01129">
    <property type="entry name" value="C1.5:_HAD__Beta-PGM__Phosphata"/>
    <property type="match status" value="1"/>
</dbReference>
<dbReference type="GO" id="GO:0008877">
    <property type="term" value="F:glucose-1-phosphatase activity"/>
    <property type="evidence" value="ECO:0007669"/>
    <property type="project" value="UniProtKB-EC"/>
</dbReference>
<dbReference type="Pfam" id="PF00702">
    <property type="entry name" value="Hydrolase"/>
    <property type="match status" value="1"/>
</dbReference>
<keyword evidence="2" id="KW-1185">Reference proteome</keyword>
<dbReference type="InterPro" id="IPR023214">
    <property type="entry name" value="HAD_sf"/>
</dbReference>
<dbReference type="EMBL" id="CAKLDM010000002">
    <property type="protein sequence ID" value="CAH0539224.1"/>
    <property type="molecule type" value="Genomic_DNA"/>
</dbReference>
<reference evidence="1" key="1">
    <citation type="submission" date="2021-11" db="EMBL/GenBank/DDBJ databases">
        <authorList>
            <person name="Rodrigo-Torres L."/>
            <person name="Arahal R. D."/>
            <person name="Lucena T."/>
        </authorList>
    </citation>
    <scope>NUCLEOTIDE SEQUENCE</scope>
    <source>
        <strain evidence="1">CECT 7928</strain>
    </source>
</reference>
<dbReference type="NCBIfam" id="TIGR01509">
    <property type="entry name" value="HAD-SF-IA-v3"/>
    <property type="match status" value="1"/>
</dbReference>
<name>A0ABM9A3E8_9VIBR</name>
<evidence type="ECO:0000313" key="1">
    <source>
        <dbReference type="EMBL" id="CAH0539224.1"/>
    </source>
</evidence>
<dbReference type="PANTHER" id="PTHR43611:SF3">
    <property type="entry name" value="FLAVIN MONONUCLEOTIDE HYDROLASE 1, CHLOROPLATIC"/>
    <property type="match status" value="1"/>
</dbReference>
<dbReference type="InterPro" id="IPR023198">
    <property type="entry name" value="PGP-like_dom2"/>
</dbReference>
<dbReference type="InterPro" id="IPR036412">
    <property type="entry name" value="HAD-like_sf"/>
</dbReference>
<organism evidence="1 2">
    <name type="scientific">Vibrio marisflavi CECT 7928</name>
    <dbReference type="NCBI Taxonomy" id="634439"/>
    <lineage>
        <taxon>Bacteria</taxon>
        <taxon>Pseudomonadati</taxon>
        <taxon>Pseudomonadota</taxon>
        <taxon>Gammaproteobacteria</taxon>
        <taxon>Vibrionales</taxon>
        <taxon>Vibrionaceae</taxon>
        <taxon>Vibrio</taxon>
    </lineage>
</organism>
<dbReference type="EC" id="3.1.3.10" evidence="1"/>
<proteinExistence type="predicted"/>
<dbReference type="RefSeq" id="WP_237361310.1">
    <property type="nucleotide sequence ID" value="NZ_CAKLDM010000002.1"/>
</dbReference>